<proteinExistence type="predicted"/>
<dbReference type="Gene3D" id="3.40.50.1820">
    <property type="entry name" value="alpha/beta hydrolase"/>
    <property type="match status" value="1"/>
</dbReference>
<reference evidence="1 2" key="1">
    <citation type="submission" date="2019-07" db="EMBL/GenBank/DDBJ databases">
        <title>Whole genome shotgun sequence of Marinococcus halophilus NBRC 102359.</title>
        <authorList>
            <person name="Hosoyama A."/>
            <person name="Uohara A."/>
            <person name="Ohji S."/>
            <person name="Ichikawa N."/>
        </authorList>
    </citation>
    <scope>NUCLEOTIDE SEQUENCE [LARGE SCALE GENOMIC DNA]</scope>
    <source>
        <strain evidence="1 2">NBRC 102359</strain>
    </source>
</reference>
<dbReference type="InterPro" id="IPR029058">
    <property type="entry name" value="AB_hydrolase_fold"/>
</dbReference>
<protein>
    <recommendedName>
        <fullName evidence="3">Alpha/beta hydrolase</fullName>
    </recommendedName>
</protein>
<dbReference type="SUPFAM" id="SSF53474">
    <property type="entry name" value="alpha/beta-Hydrolases"/>
    <property type="match status" value="1"/>
</dbReference>
<dbReference type="AlphaFoldDB" id="A0A510Y2H0"/>
<organism evidence="1 2">
    <name type="scientific">Marinococcus halophilus</name>
    <dbReference type="NCBI Taxonomy" id="1371"/>
    <lineage>
        <taxon>Bacteria</taxon>
        <taxon>Bacillati</taxon>
        <taxon>Bacillota</taxon>
        <taxon>Bacilli</taxon>
        <taxon>Bacillales</taxon>
        <taxon>Bacillaceae</taxon>
        <taxon>Marinococcus</taxon>
    </lineage>
</organism>
<comment type="caution">
    <text evidence="1">The sequence shown here is derived from an EMBL/GenBank/DDBJ whole genome shotgun (WGS) entry which is preliminary data.</text>
</comment>
<accession>A0A510Y2H0</accession>
<dbReference type="EMBL" id="BJUN01000002">
    <property type="protein sequence ID" value="GEK57518.1"/>
    <property type="molecule type" value="Genomic_DNA"/>
</dbReference>
<keyword evidence="2" id="KW-1185">Reference proteome</keyword>
<dbReference type="STRING" id="1371.GCA_900166605_00666"/>
<name>A0A510Y2H0_MARHA</name>
<evidence type="ECO:0008006" key="3">
    <source>
        <dbReference type="Google" id="ProtNLM"/>
    </source>
</evidence>
<evidence type="ECO:0000313" key="2">
    <source>
        <dbReference type="Proteomes" id="UP000321051"/>
    </source>
</evidence>
<gene>
    <name evidence="1" type="ORF">MHA01_04230</name>
</gene>
<dbReference type="Proteomes" id="UP000321051">
    <property type="component" value="Unassembled WGS sequence"/>
</dbReference>
<evidence type="ECO:0000313" key="1">
    <source>
        <dbReference type="EMBL" id="GEK57518.1"/>
    </source>
</evidence>
<sequence length="105" mass="12174">MKYLSEESLSCTVSGLFIIASPFWGRSPEWQLENYTLHADFEKALPALPYIFLYHSFRENVVPFSHHQAYARKLPQSIQRILPGEEHLFSKGLPILVKDVRSLQL</sequence>